<evidence type="ECO:0000313" key="2">
    <source>
        <dbReference type="Proteomes" id="UP000242447"/>
    </source>
</evidence>
<dbReference type="EMBL" id="CP019938">
    <property type="protein sequence ID" value="ARO16003.1"/>
    <property type="molecule type" value="Genomic_DNA"/>
</dbReference>
<protein>
    <submittedName>
        <fullName evidence="1">Uncharacterized protein</fullName>
    </submittedName>
</protein>
<keyword evidence="1" id="KW-0614">Plasmid</keyword>
<name>A0A1W6P3L6_9RHOB</name>
<sequence length="72" mass="7530">MDGKAVMLLLSADKTAGFRAFAQSGELPSPAPSSTHLRGQIYHLTQHLLPLLAVGRRIVNASSGCTPSTARG</sequence>
<dbReference type="KEGG" id="kro:BVG79_p1000201"/>
<accession>A0A1W6P3L6</accession>
<dbReference type="Proteomes" id="UP000242447">
    <property type="component" value="Plasmid unnamed1"/>
</dbReference>
<dbReference type="AlphaFoldDB" id="A0A1W6P3L6"/>
<dbReference type="RefSeq" id="WP_085787564.1">
    <property type="nucleotide sequence ID" value="NZ_CP019938.1"/>
</dbReference>
<gene>
    <name evidence="1" type="ORF">BVG79_p1000201</name>
</gene>
<geneLocation type="plasmid" evidence="1">
    <name>unnamed1</name>
</geneLocation>
<proteinExistence type="predicted"/>
<dbReference type="OrthoDB" id="9803333at2"/>
<evidence type="ECO:0000313" key="1">
    <source>
        <dbReference type="EMBL" id="ARO16003.1"/>
    </source>
</evidence>
<keyword evidence="2" id="KW-1185">Reference proteome</keyword>
<organism evidence="1 2">
    <name type="scientific">Ketogulonicigenium robustum</name>
    <dbReference type="NCBI Taxonomy" id="92947"/>
    <lineage>
        <taxon>Bacteria</taxon>
        <taxon>Pseudomonadati</taxon>
        <taxon>Pseudomonadota</taxon>
        <taxon>Alphaproteobacteria</taxon>
        <taxon>Rhodobacterales</taxon>
        <taxon>Roseobacteraceae</taxon>
        <taxon>Ketogulonicigenium</taxon>
    </lineage>
</organism>
<reference evidence="1 2" key="1">
    <citation type="submission" date="2017-02" db="EMBL/GenBank/DDBJ databases">
        <title>Ketogulonicigenium robustum SPU B003 Genome sequencing and assembly.</title>
        <authorList>
            <person name="Li Y."/>
            <person name="Liu L."/>
            <person name="Wang C."/>
            <person name="Zhang M."/>
            <person name="Zhang T."/>
            <person name="Zhang Y."/>
        </authorList>
    </citation>
    <scope>NUCLEOTIDE SEQUENCE [LARGE SCALE GENOMIC DNA]</scope>
    <source>
        <strain evidence="1 2">SPU_B003</strain>
        <plasmid evidence="1 2">unnamed1</plasmid>
    </source>
</reference>